<reference evidence="1" key="1">
    <citation type="submission" date="2023-04" db="EMBL/GenBank/DDBJ databases">
        <authorList>
            <person name="Vijverberg K."/>
            <person name="Xiong W."/>
            <person name="Schranz E."/>
        </authorList>
    </citation>
    <scope>NUCLEOTIDE SEQUENCE</scope>
</reference>
<evidence type="ECO:0000313" key="2">
    <source>
        <dbReference type="Proteomes" id="UP001177003"/>
    </source>
</evidence>
<gene>
    <name evidence="1" type="ORF">LSALG_LOCUS6494</name>
</gene>
<proteinExistence type="predicted"/>
<dbReference type="AlphaFoldDB" id="A0AA35VBP7"/>
<dbReference type="EMBL" id="OX465086">
    <property type="protein sequence ID" value="CAI9265913.1"/>
    <property type="molecule type" value="Genomic_DNA"/>
</dbReference>
<keyword evidence="2" id="KW-1185">Reference proteome</keyword>
<organism evidence="1 2">
    <name type="scientific">Lactuca saligna</name>
    <name type="common">Willowleaf lettuce</name>
    <dbReference type="NCBI Taxonomy" id="75948"/>
    <lineage>
        <taxon>Eukaryota</taxon>
        <taxon>Viridiplantae</taxon>
        <taxon>Streptophyta</taxon>
        <taxon>Embryophyta</taxon>
        <taxon>Tracheophyta</taxon>
        <taxon>Spermatophyta</taxon>
        <taxon>Magnoliopsida</taxon>
        <taxon>eudicotyledons</taxon>
        <taxon>Gunneridae</taxon>
        <taxon>Pentapetalae</taxon>
        <taxon>asterids</taxon>
        <taxon>campanulids</taxon>
        <taxon>Asterales</taxon>
        <taxon>Asteraceae</taxon>
        <taxon>Cichorioideae</taxon>
        <taxon>Cichorieae</taxon>
        <taxon>Lactucinae</taxon>
        <taxon>Lactuca</taxon>
    </lineage>
</organism>
<sequence length="108" mass="11946">MDVTEEIENKGSIWALEQKIDQRMDVGGLVSHLLYCCISYWRRQQLNHGHTATFANIYHPPQPVTTGAVDPLAGGGLGSVDMLGPAAAASVYQQQQPQPTQINWHNNY</sequence>
<name>A0AA35VBP7_LACSI</name>
<dbReference type="Proteomes" id="UP001177003">
    <property type="component" value="Chromosome 0"/>
</dbReference>
<protein>
    <submittedName>
        <fullName evidence="1">Uncharacterized protein</fullName>
    </submittedName>
</protein>
<accession>A0AA35VBP7</accession>
<evidence type="ECO:0000313" key="1">
    <source>
        <dbReference type="EMBL" id="CAI9265913.1"/>
    </source>
</evidence>